<reference evidence="1" key="1">
    <citation type="submission" date="2007-08" db="EMBL/GenBank/DDBJ databases">
        <title>Nakaseomyces delphensis UTP9, NVJ1, MDM31, EGD2, YHR192W, CTF8, ERG9, and PTH1 genes, complete CDS, and MSU1 gene, partial CDS.</title>
        <authorList>
            <person name="Wolfe K.H."/>
        </authorList>
    </citation>
    <scope>NUCLEOTIDE SEQUENCE</scope>
    <source>
        <strain evidence="1">CBS 2170</strain>
    </source>
</reference>
<dbReference type="AlphaFoldDB" id="A7WPG4"/>
<dbReference type="EMBL" id="AM850116">
    <property type="protein sequence ID" value="CAO98818.1"/>
    <property type="molecule type" value="Genomic_DNA"/>
</dbReference>
<gene>
    <name evidence="1" type="primary">dss1</name>
</gene>
<name>A7WPG4_NAKDE</name>
<sequence>MLRTGSRYLNKGIAKVNGVSNGKPSSEFPVTDIAAKYVERTKILEPDLEIKTLEQINLEFTKRYKERYVLPSKKWLEKNRKDSNGSANVFINDISKFSELLINSKLMFEKVQKYERSKRFEFDAVDLMKDSMNKGDIVLLKQSPRELAMCVKLPVSTTD</sequence>
<organism evidence="1">
    <name type="scientific">Nakaseomyces delphensis</name>
    <name type="common">Yeast</name>
    <name type="synonym">Kluyveromyces delphensis</name>
    <dbReference type="NCBI Taxonomy" id="51657"/>
    <lineage>
        <taxon>Eukaryota</taxon>
        <taxon>Fungi</taxon>
        <taxon>Dikarya</taxon>
        <taxon>Ascomycota</taxon>
        <taxon>Saccharomycotina</taxon>
        <taxon>Saccharomycetes</taxon>
        <taxon>Saccharomycetales</taxon>
        <taxon>Saccharomycetaceae</taxon>
        <taxon>Nakaseomyces</taxon>
    </lineage>
</organism>
<proteinExistence type="predicted"/>
<evidence type="ECO:0000313" key="1">
    <source>
        <dbReference type="EMBL" id="CAO98818.1"/>
    </source>
</evidence>
<feature type="non-terminal residue" evidence="1">
    <location>
        <position position="159"/>
    </location>
</feature>
<protein>
    <submittedName>
        <fullName evidence="1">Component of the mitochondrial degradosome</fullName>
    </submittedName>
</protein>
<accession>A7WPG4</accession>